<accession>A0AAD8C109</accession>
<dbReference type="Proteomes" id="UP001233172">
    <property type="component" value="Unassembled WGS sequence"/>
</dbReference>
<proteinExistence type="predicted"/>
<keyword evidence="2" id="KW-1185">Reference proteome</keyword>
<dbReference type="EMBL" id="JASAOG010000018">
    <property type="protein sequence ID" value="KAK0064270.1"/>
    <property type="molecule type" value="Genomic_DNA"/>
</dbReference>
<dbReference type="AlphaFoldDB" id="A0AAD8C109"/>
<organism evidence="1 2">
    <name type="scientific">Biomphalaria pfeifferi</name>
    <name type="common">Bloodfluke planorb</name>
    <name type="synonym">Freshwater snail</name>
    <dbReference type="NCBI Taxonomy" id="112525"/>
    <lineage>
        <taxon>Eukaryota</taxon>
        <taxon>Metazoa</taxon>
        <taxon>Spiralia</taxon>
        <taxon>Lophotrochozoa</taxon>
        <taxon>Mollusca</taxon>
        <taxon>Gastropoda</taxon>
        <taxon>Heterobranchia</taxon>
        <taxon>Euthyneura</taxon>
        <taxon>Panpulmonata</taxon>
        <taxon>Hygrophila</taxon>
        <taxon>Lymnaeoidea</taxon>
        <taxon>Planorbidae</taxon>
        <taxon>Biomphalaria</taxon>
    </lineage>
</organism>
<comment type="caution">
    <text evidence="1">The sequence shown here is derived from an EMBL/GenBank/DDBJ whole genome shotgun (WGS) entry which is preliminary data.</text>
</comment>
<sequence length="81" mass="9139">MMPFMFPLSAILRETCDEMKGKYGSPFVPGEPSFLAIQTVFVMRSDILALSFTRFSSLMPHHPSSLPSPCLIMTPWLKTWG</sequence>
<evidence type="ECO:0000313" key="2">
    <source>
        <dbReference type="Proteomes" id="UP001233172"/>
    </source>
</evidence>
<reference evidence="1" key="1">
    <citation type="journal article" date="2023" name="PLoS Negl. Trop. Dis.">
        <title>A genome sequence for Biomphalaria pfeifferi, the major vector snail for the human-infecting parasite Schistosoma mansoni.</title>
        <authorList>
            <person name="Bu L."/>
            <person name="Lu L."/>
            <person name="Laidemitt M.R."/>
            <person name="Zhang S.M."/>
            <person name="Mutuku M."/>
            <person name="Mkoji G."/>
            <person name="Steinauer M."/>
            <person name="Loker E.S."/>
        </authorList>
    </citation>
    <scope>NUCLEOTIDE SEQUENCE</scope>
    <source>
        <strain evidence="1">KasaAsao</strain>
    </source>
</reference>
<protein>
    <submittedName>
        <fullName evidence="1">Uncharacterized protein</fullName>
    </submittedName>
</protein>
<gene>
    <name evidence="1" type="ORF">Bpfe_006455</name>
</gene>
<reference evidence="1" key="2">
    <citation type="submission" date="2023-04" db="EMBL/GenBank/DDBJ databases">
        <authorList>
            <person name="Bu L."/>
            <person name="Lu L."/>
            <person name="Laidemitt M.R."/>
            <person name="Zhang S.M."/>
            <person name="Mutuku M."/>
            <person name="Mkoji G."/>
            <person name="Steinauer M."/>
            <person name="Loker E.S."/>
        </authorList>
    </citation>
    <scope>NUCLEOTIDE SEQUENCE</scope>
    <source>
        <strain evidence="1">KasaAsao</strain>
        <tissue evidence="1">Whole Snail</tissue>
    </source>
</reference>
<evidence type="ECO:0000313" key="1">
    <source>
        <dbReference type="EMBL" id="KAK0064270.1"/>
    </source>
</evidence>
<name>A0AAD8C109_BIOPF</name>